<dbReference type="GO" id="GO:0042761">
    <property type="term" value="P:very long-chain fatty acid biosynthetic process"/>
    <property type="evidence" value="ECO:0007669"/>
    <property type="project" value="TreeGrafter"/>
</dbReference>
<comment type="pathway">
    <text evidence="3">Sphingolipid metabolism.</text>
</comment>
<comment type="subcellular location">
    <subcellularLocation>
        <location evidence="1">Endoplasmic reticulum membrane</location>
        <topology evidence="1">Multi-pass membrane protein</topology>
    </subcellularLocation>
</comment>
<evidence type="ECO:0000256" key="22">
    <source>
        <dbReference type="ARBA" id="ARBA00050400"/>
    </source>
</evidence>
<keyword evidence="20" id="KW-0275">Fatty acid biosynthesis</keyword>
<comment type="catalytic activity">
    <reaction evidence="24">
        <text>a very-long-chain 2,3-saturated fatty acyl-CoA + NADP(+) = a very-long-chain (2E)-enoyl-CoA + NADPH + H(+)</text>
        <dbReference type="Rhea" id="RHEA:14473"/>
        <dbReference type="ChEBI" id="CHEBI:15378"/>
        <dbReference type="ChEBI" id="CHEBI:57783"/>
        <dbReference type="ChEBI" id="CHEBI:58349"/>
        <dbReference type="ChEBI" id="CHEBI:83724"/>
        <dbReference type="ChEBI" id="CHEBI:83728"/>
        <dbReference type="EC" id="1.3.1.93"/>
    </reaction>
    <physiologicalReaction direction="right-to-left" evidence="24">
        <dbReference type="Rhea" id="RHEA:14475"/>
    </physiologicalReaction>
</comment>
<evidence type="ECO:0000256" key="10">
    <source>
        <dbReference type="ARBA" id="ARBA00022824"/>
    </source>
</evidence>
<comment type="catalytic activity">
    <reaction evidence="26">
        <text>(2E,7Z,10Z,13Z,16Z,19Z)-docosahexaenoyl-CoA + NADPH + H(+) = (7Z,10Z,13Z,16Z,19Z)-docosapentaenoyl-CoA + NADP(+)</text>
        <dbReference type="Rhea" id="RHEA:39467"/>
        <dbReference type="ChEBI" id="CHEBI:15378"/>
        <dbReference type="ChEBI" id="CHEBI:57783"/>
        <dbReference type="ChEBI" id="CHEBI:58349"/>
        <dbReference type="ChEBI" id="CHEBI:73870"/>
        <dbReference type="ChEBI" id="CHEBI:76461"/>
    </reaction>
    <physiologicalReaction direction="left-to-right" evidence="26">
        <dbReference type="Rhea" id="RHEA:39468"/>
    </physiologicalReaction>
</comment>
<keyword evidence="9" id="KW-0812">Transmembrane</keyword>
<evidence type="ECO:0000256" key="31">
    <source>
        <dbReference type="ARBA" id="ARBA00081803"/>
    </source>
</evidence>
<evidence type="ECO:0000256" key="5">
    <source>
        <dbReference type="ARBA" id="ARBA00007742"/>
    </source>
</evidence>
<comment type="catalytic activity">
    <reaction evidence="25">
        <text>(2E,8Z,11Z,14Z)-eicosatetraenoyl-CoA + NADPH + H(+) = (8Z,11Z,14Z)-eicosatrienoyl-CoA + NADP(+)</text>
        <dbReference type="Rhea" id="RHEA:39319"/>
        <dbReference type="ChEBI" id="CHEBI:15378"/>
        <dbReference type="ChEBI" id="CHEBI:57783"/>
        <dbReference type="ChEBI" id="CHEBI:58349"/>
        <dbReference type="ChEBI" id="CHEBI:74264"/>
        <dbReference type="ChEBI" id="CHEBI:76412"/>
    </reaction>
    <physiologicalReaction direction="left-to-right" evidence="25">
        <dbReference type="Rhea" id="RHEA:39320"/>
    </physiologicalReaction>
</comment>
<keyword evidence="8" id="KW-0597">Phosphoprotein</keyword>
<evidence type="ECO:0000256" key="7">
    <source>
        <dbReference type="ARBA" id="ARBA00022516"/>
    </source>
</evidence>
<dbReference type="AlphaFoldDB" id="A0A8C6HFG7"/>
<evidence type="ECO:0000256" key="3">
    <source>
        <dbReference type="ARBA" id="ARBA00004991"/>
    </source>
</evidence>
<comment type="catalytic activity">
    <reaction evidence="22">
        <text>(2E,7Z,10Z,13Z,16Z)-docosapentaenoyl-CoA + NADPH + H(+) = (7Z,10Z,13Z,16Z)-docosatetraenoyl-CoA + NADP(+)</text>
        <dbReference type="Rhea" id="RHEA:39331"/>
        <dbReference type="ChEBI" id="CHEBI:15378"/>
        <dbReference type="ChEBI" id="CHEBI:57783"/>
        <dbReference type="ChEBI" id="CHEBI:58349"/>
        <dbReference type="ChEBI" id="CHEBI:73856"/>
        <dbReference type="ChEBI" id="CHEBI:76416"/>
    </reaction>
    <physiologicalReaction direction="left-to-right" evidence="22">
        <dbReference type="Rhea" id="RHEA:39332"/>
    </physiologicalReaction>
</comment>
<dbReference type="GO" id="GO:0006694">
    <property type="term" value="P:steroid biosynthetic process"/>
    <property type="evidence" value="ECO:0007669"/>
    <property type="project" value="UniProtKB-KW"/>
</dbReference>
<evidence type="ECO:0000256" key="17">
    <source>
        <dbReference type="ARBA" id="ARBA00023002"/>
    </source>
</evidence>
<evidence type="ECO:0000256" key="13">
    <source>
        <dbReference type="ARBA" id="ARBA00022919"/>
    </source>
</evidence>
<evidence type="ECO:0000256" key="26">
    <source>
        <dbReference type="ARBA" id="ARBA00052468"/>
    </source>
</evidence>
<sequence>MCGAGCCLVSRGGHSAAAEQVPSCGRTMKHYEVGVRDAKTREKLWFLDKVEPQATISEIKTLFTKTHPQWYPASQSLRLDPKGKSLKDKDVLQKLPVGTTATLYFWDLRAQISWVTVFLMEYAGPLSIYLLFYRVPFIYGRTNNFTSSRHTVVPLTCMCHSFHYIKCLLETLFVHRFSQGTAPLQNIFKNCTYNWGFAAWMASYINHPVYTPPTYGVQQVKLALAVFVIYQLGNLSIHMALRDLRLGRKPGSSHTLSPGCFCWCPVPGTLMRWAPGLALPS</sequence>
<evidence type="ECO:0000256" key="4">
    <source>
        <dbReference type="ARBA" id="ARBA00005194"/>
    </source>
</evidence>
<evidence type="ECO:0000256" key="24">
    <source>
        <dbReference type="ARBA" id="ARBA00050808"/>
    </source>
</evidence>
<keyword evidence="7" id="KW-0444">Lipid biosynthesis</keyword>
<dbReference type="GO" id="GO:0005789">
    <property type="term" value="C:endoplasmic reticulum membrane"/>
    <property type="evidence" value="ECO:0007669"/>
    <property type="project" value="UniProtKB-SubCell"/>
</dbReference>
<dbReference type="Pfam" id="PF21696">
    <property type="entry name" value="TECR_N"/>
    <property type="match status" value="1"/>
</dbReference>
<dbReference type="InterPro" id="IPR039357">
    <property type="entry name" value="SRD5A/TECR"/>
</dbReference>
<keyword evidence="12" id="KW-0521">NADP</keyword>
<evidence type="ECO:0000256" key="25">
    <source>
        <dbReference type="ARBA" id="ARBA00051464"/>
    </source>
</evidence>
<dbReference type="GO" id="GO:0102758">
    <property type="term" value="F:very-long-chain enoyl-CoA reductase activity"/>
    <property type="evidence" value="ECO:0007669"/>
    <property type="project" value="UniProtKB-EC"/>
</dbReference>
<dbReference type="PANTHER" id="PTHR10556">
    <property type="entry name" value="3-OXO-5-ALPHA-STEROID 4-DEHYDROGENASE"/>
    <property type="match status" value="1"/>
</dbReference>
<organism evidence="33 34">
    <name type="scientific">Mus spicilegus</name>
    <name type="common">Mound-building mouse</name>
    <dbReference type="NCBI Taxonomy" id="10103"/>
    <lineage>
        <taxon>Eukaryota</taxon>
        <taxon>Metazoa</taxon>
        <taxon>Chordata</taxon>
        <taxon>Craniata</taxon>
        <taxon>Vertebrata</taxon>
        <taxon>Euteleostomi</taxon>
        <taxon>Mammalia</taxon>
        <taxon>Eutheria</taxon>
        <taxon>Euarchontoglires</taxon>
        <taxon>Glires</taxon>
        <taxon>Rodentia</taxon>
        <taxon>Myomorpha</taxon>
        <taxon>Muroidea</taxon>
        <taxon>Muridae</taxon>
        <taxon>Murinae</taxon>
        <taxon>Mus</taxon>
        <taxon>Mus</taxon>
    </lineage>
</organism>
<evidence type="ECO:0000256" key="9">
    <source>
        <dbReference type="ARBA" id="ARBA00022692"/>
    </source>
</evidence>
<evidence type="ECO:0000256" key="6">
    <source>
        <dbReference type="ARBA" id="ARBA00012530"/>
    </source>
</evidence>
<evidence type="ECO:0000313" key="34">
    <source>
        <dbReference type="Proteomes" id="UP000694415"/>
    </source>
</evidence>
<reference evidence="33" key="1">
    <citation type="submission" date="2025-08" db="UniProtKB">
        <authorList>
            <consortium name="Ensembl"/>
        </authorList>
    </citation>
    <scope>IDENTIFICATION</scope>
</reference>
<keyword evidence="14" id="KW-0752">Steroid biosynthesis</keyword>
<dbReference type="EC" id="1.3.1.93" evidence="6"/>
<evidence type="ECO:0000259" key="32">
    <source>
        <dbReference type="Pfam" id="PF21696"/>
    </source>
</evidence>
<evidence type="ECO:0000256" key="11">
    <source>
        <dbReference type="ARBA" id="ARBA00022832"/>
    </source>
</evidence>
<evidence type="ECO:0000256" key="29">
    <source>
        <dbReference type="ARBA" id="ARBA00072713"/>
    </source>
</evidence>
<comment type="catalytic activity">
    <reaction evidence="21">
        <text>(2E)-hexadecenoyl-CoA + NADPH + H(+) = hexadecanoyl-CoA + NADP(+)</text>
        <dbReference type="Rhea" id="RHEA:36143"/>
        <dbReference type="ChEBI" id="CHEBI:15378"/>
        <dbReference type="ChEBI" id="CHEBI:57379"/>
        <dbReference type="ChEBI" id="CHEBI:57783"/>
        <dbReference type="ChEBI" id="CHEBI:58349"/>
        <dbReference type="ChEBI" id="CHEBI:61526"/>
    </reaction>
    <physiologicalReaction direction="left-to-right" evidence="21">
        <dbReference type="Rhea" id="RHEA:36144"/>
    </physiologicalReaction>
</comment>
<dbReference type="SUPFAM" id="SSF54236">
    <property type="entry name" value="Ubiquitin-like"/>
    <property type="match status" value="1"/>
</dbReference>
<evidence type="ECO:0000256" key="20">
    <source>
        <dbReference type="ARBA" id="ARBA00023160"/>
    </source>
</evidence>
<evidence type="ECO:0000313" key="33">
    <source>
        <dbReference type="Ensembl" id="ENSMSIP00000020766.1"/>
    </source>
</evidence>
<comment type="pathway">
    <text evidence="4">Lipid metabolism; fatty acid biosynthesis.</text>
</comment>
<keyword evidence="18" id="KW-0443">Lipid metabolism</keyword>
<comment type="catalytic activity">
    <reaction evidence="23">
        <text>octadecanoyl-CoA + NADP(+) = (2E)-octadecenoyl-CoA + NADPH + H(+)</text>
        <dbReference type="Rhea" id="RHEA:35351"/>
        <dbReference type="ChEBI" id="CHEBI:15378"/>
        <dbReference type="ChEBI" id="CHEBI:57394"/>
        <dbReference type="ChEBI" id="CHEBI:57783"/>
        <dbReference type="ChEBI" id="CHEBI:58349"/>
        <dbReference type="ChEBI" id="CHEBI:71412"/>
    </reaction>
    <physiologicalReaction direction="right-to-left" evidence="23">
        <dbReference type="Rhea" id="RHEA:35353"/>
    </physiologicalReaction>
</comment>
<dbReference type="PANTHER" id="PTHR10556:SF31">
    <property type="entry name" value="VERY-LONG-CHAIN ENOYL-COA REDUCTASE"/>
    <property type="match status" value="1"/>
</dbReference>
<keyword evidence="16" id="KW-0007">Acetylation</keyword>
<dbReference type="GeneTree" id="ENSGT00950000182886"/>
<evidence type="ECO:0000256" key="27">
    <source>
        <dbReference type="ARBA" id="ARBA00057553"/>
    </source>
</evidence>
<name>A0A8C6HFG7_MUSSI</name>
<keyword evidence="17" id="KW-0560">Oxidoreductase</keyword>
<evidence type="ECO:0000256" key="23">
    <source>
        <dbReference type="ARBA" id="ARBA00050733"/>
    </source>
</evidence>
<dbReference type="Proteomes" id="UP000694415">
    <property type="component" value="Unplaced"/>
</dbReference>
<keyword evidence="10" id="KW-0256">Endoplasmic reticulum</keyword>
<evidence type="ECO:0000256" key="2">
    <source>
        <dbReference type="ARBA" id="ARBA00004760"/>
    </source>
</evidence>
<comment type="subunit">
    <text evidence="28">Interacts with ELOVL1 and LASS2.</text>
</comment>
<comment type="function">
    <text evidence="27">Involved in both the production of very long-chain fatty acids for sphingolipid synthesis and the degradation of the sphingosine moiety in sphingolipids through the sphingosine 1-phosphate metabolic pathway. Catalyzes the last of the four reactions of the long-chain fatty acids elongation cycle. This endoplasmic reticulum-bound enzymatic process, allows the addition of 2 carbons to the chain of long- and very long-chain fatty acids/VLCFAs per cycle. This enzyme reduces the trans-2,3-enoyl-CoA fatty acid intermediate to an acyl-CoA that can be further elongated by entering a new cycle of elongation. Thereby, it participates in the production of VLCFAs of different chain lengths that are involved in multiple biological processes as precursors of membrane lipids and lipid mediators. Catalyzes the saturation step of the sphingosine 1-phosphate metabolic pathway, the conversion of trans-2-hexadecenoyl-CoA to palmitoyl-CoA.</text>
</comment>
<evidence type="ECO:0000256" key="1">
    <source>
        <dbReference type="ARBA" id="ARBA00004477"/>
    </source>
</evidence>
<accession>A0A8C6HFG7</accession>
<keyword evidence="19" id="KW-0472">Membrane</keyword>
<keyword evidence="34" id="KW-1185">Reference proteome</keyword>
<dbReference type="InterPro" id="IPR029071">
    <property type="entry name" value="Ubiquitin-like_domsf"/>
</dbReference>
<comment type="pathway">
    <text evidence="2">Lipid metabolism; sphingolipid metabolism.</text>
</comment>
<evidence type="ECO:0000256" key="14">
    <source>
        <dbReference type="ARBA" id="ARBA00022955"/>
    </source>
</evidence>
<reference evidence="33" key="2">
    <citation type="submission" date="2025-09" db="UniProtKB">
        <authorList>
            <consortium name="Ensembl"/>
        </authorList>
    </citation>
    <scope>IDENTIFICATION</scope>
</reference>
<keyword evidence="15" id="KW-1133">Transmembrane helix</keyword>
<evidence type="ECO:0000256" key="30">
    <source>
        <dbReference type="ARBA" id="ARBA00078575"/>
    </source>
</evidence>
<dbReference type="FunFam" id="3.10.20.90:FF:000083">
    <property type="entry name" value="Trans-2,3-enoyl-CoA reductase b"/>
    <property type="match status" value="1"/>
</dbReference>
<comment type="similarity">
    <text evidence="5">Belongs to the steroid 5-alpha reductase family.</text>
</comment>
<evidence type="ECO:0000256" key="18">
    <source>
        <dbReference type="ARBA" id="ARBA00023098"/>
    </source>
</evidence>
<proteinExistence type="inferred from homology"/>
<keyword evidence="13" id="KW-0746">Sphingolipid metabolism</keyword>
<dbReference type="Ensembl" id="ENSMSIT00000026230.1">
    <property type="protein sequence ID" value="ENSMSIP00000020766.1"/>
    <property type="gene ID" value="ENSMSIG00000017664.1"/>
</dbReference>
<keyword evidence="11" id="KW-0276">Fatty acid metabolism</keyword>
<evidence type="ECO:0000256" key="21">
    <source>
        <dbReference type="ARBA" id="ARBA00050319"/>
    </source>
</evidence>
<dbReference type="Gene3D" id="3.10.20.90">
    <property type="entry name" value="Phosphatidylinositol 3-kinase Catalytic Subunit, Chain A, domain 1"/>
    <property type="match status" value="1"/>
</dbReference>
<evidence type="ECO:0000256" key="12">
    <source>
        <dbReference type="ARBA" id="ARBA00022857"/>
    </source>
</evidence>
<evidence type="ECO:0000256" key="28">
    <source>
        <dbReference type="ARBA" id="ARBA00063371"/>
    </source>
</evidence>
<evidence type="ECO:0000256" key="16">
    <source>
        <dbReference type="ARBA" id="ARBA00022990"/>
    </source>
</evidence>
<dbReference type="GO" id="GO:0006665">
    <property type="term" value="P:sphingolipid metabolic process"/>
    <property type="evidence" value="ECO:0007669"/>
    <property type="project" value="UniProtKB-KW"/>
</dbReference>
<evidence type="ECO:0000256" key="8">
    <source>
        <dbReference type="ARBA" id="ARBA00022553"/>
    </source>
</evidence>
<evidence type="ECO:0000256" key="19">
    <source>
        <dbReference type="ARBA" id="ARBA00023136"/>
    </source>
</evidence>
<dbReference type="InterPro" id="IPR049127">
    <property type="entry name" value="TECR-like_N"/>
</dbReference>
<feature type="domain" description="TECR-like N-terminal" evidence="32">
    <location>
        <begin position="32"/>
        <end position="107"/>
    </location>
</feature>
<protein>
    <recommendedName>
        <fullName evidence="29">Very-long-chain enoyl-CoA reductase</fullName>
        <ecNumber evidence="6">1.3.1.93</ecNumber>
    </recommendedName>
    <alternativeName>
        <fullName evidence="31">Synaptic glycoprotein SC2</fullName>
    </alternativeName>
    <alternativeName>
        <fullName evidence="30">Trans-2,3-enoyl-CoA reductase</fullName>
    </alternativeName>
</protein>
<evidence type="ECO:0000256" key="15">
    <source>
        <dbReference type="ARBA" id="ARBA00022989"/>
    </source>
</evidence>